<feature type="transmembrane region" description="Helical" evidence="1">
    <location>
        <begin position="130"/>
        <end position="151"/>
    </location>
</feature>
<dbReference type="GO" id="GO:0005886">
    <property type="term" value="C:plasma membrane"/>
    <property type="evidence" value="ECO:0007669"/>
    <property type="project" value="TreeGrafter"/>
</dbReference>
<keyword evidence="1" id="KW-1133">Transmembrane helix</keyword>
<feature type="transmembrane region" description="Helical" evidence="1">
    <location>
        <begin position="69"/>
        <end position="89"/>
    </location>
</feature>
<protein>
    <recommendedName>
        <fullName evidence="4">Integral membrane protein</fullName>
    </recommendedName>
</protein>
<evidence type="ECO:0000256" key="1">
    <source>
        <dbReference type="SAM" id="Phobius"/>
    </source>
</evidence>
<dbReference type="Pfam" id="PF04657">
    <property type="entry name" value="DMT_YdcZ"/>
    <property type="match status" value="2"/>
</dbReference>
<dbReference type="PANTHER" id="PTHR34821">
    <property type="entry name" value="INNER MEMBRANE PROTEIN YDCZ"/>
    <property type="match status" value="1"/>
</dbReference>
<dbReference type="InterPro" id="IPR006750">
    <property type="entry name" value="YdcZ"/>
</dbReference>
<accession>A0A0R2EQB6</accession>
<sequence>MLAIIIGLTIGVGLPMQTSVNSRLRQSLGSPFWASFISFLIGTLFLAAITLFEQHTLLIASTVITTQPAWLWLGGLFGVVYLTGNIVLFPKIGSVQTVIMPVLGQILAGLLIDNFGWFHSPVSQLTLVRGLGALLVLVGVIITVAGNDWLARKTGQGGYESVLEATPKGSHLMLWRLFGVFAGMLSASQTAINGHLGLVLNSKIQAAFISFLIGTVALGLIVLVLRLKWHYQSPANGHNPWWMWIGGFIGSFYILGNIYLVPLVGTGLAVIIVLVGLMAGSLLIDQFGWLASKRNPVTSIQLIGLVVMIAGVGVVRLL</sequence>
<dbReference type="STRING" id="1423804.FD14_GL002536"/>
<feature type="transmembrane region" description="Helical" evidence="1">
    <location>
        <begin position="296"/>
        <end position="315"/>
    </location>
</feature>
<dbReference type="OrthoDB" id="7864805at2"/>
<comment type="caution">
    <text evidence="2">The sequence shown here is derived from an EMBL/GenBank/DDBJ whole genome shotgun (WGS) entry which is preliminary data.</text>
</comment>
<feature type="transmembrane region" description="Helical" evidence="1">
    <location>
        <begin position="204"/>
        <end position="229"/>
    </location>
</feature>
<reference evidence="2 3" key="1">
    <citation type="journal article" date="2015" name="Genome Announc.">
        <title>Expanding the biotechnology potential of lactobacilli through comparative genomics of 213 strains and associated genera.</title>
        <authorList>
            <person name="Sun Z."/>
            <person name="Harris H.M."/>
            <person name="McCann A."/>
            <person name="Guo C."/>
            <person name="Argimon S."/>
            <person name="Zhang W."/>
            <person name="Yang X."/>
            <person name="Jeffery I.B."/>
            <person name="Cooney J.C."/>
            <person name="Kagawa T.F."/>
            <person name="Liu W."/>
            <person name="Song Y."/>
            <person name="Salvetti E."/>
            <person name="Wrobel A."/>
            <person name="Rasinkangas P."/>
            <person name="Parkhill J."/>
            <person name="Rea M.C."/>
            <person name="O'Sullivan O."/>
            <person name="Ritari J."/>
            <person name="Douillard F.P."/>
            <person name="Paul Ross R."/>
            <person name="Yang R."/>
            <person name="Briner A.E."/>
            <person name="Felis G.E."/>
            <person name="de Vos W.M."/>
            <person name="Barrangou R."/>
            <person name="Klaenhammer T.R."/>
            <person name="Caufield P.W."/>
            <person name="Cui Y."/>
            <person name="Zhang H."/>
            <person name="O'Toole P.W."/>
        </authorList>
    </citation>
    <scope>NUCLEOTIDE SEQUENCE [LARGE SCALE GENOMIC DNA]</scope>
    <source>
        <strain evidence="2 3">DSM 23365</strain>
    </source>
</reference>
<gene>
    <name evidence="2" type="ORF">FD14_GL002536</name>
</gene>
<organism evidence="2 3">
    <name type="scientific">Secundilactobacillus similis DSM 23365 = JCM 2765</name>
    <dbReference type="NCBI Taxonomy" id="1423804"/>
    <lineage>
        <taxon>Bacteria</taxon>
        <taxon>Bacillati</taxon>
        <taxon>Bacillota</taxon>
        <taxon>Bacilli</taxon>
        <taxon>Lactobacillales</taxon>
        <taxon>Lactobacillaceae</taxon>
        <taxon>Secundilactobacillus</taxon>
    </lineage>
</organism>
<proteinExistence type="predicted"/>
<keyword evidence="1" id="KW-0472">Membrane</keyword>
<dbReference type="RefSeq" id="WP_057152358.1">
    <property type="nucleotide sequence ID" value="NZ_AYZM01000171.1"/>
</dbReference>
<keyword evidence="1" id="KW-0812">Transmembrane</keyword>
<feature type="transmembrane region" description="Helical" evidence="1">
    <location>
        <begin position="32"/>
        <end position="49"/>
    </location>
</feature>
<evidence type="ECO:0000313" key="3">
    <source>
        <dbReference type="Proteomes" id="UP000051442"/>
    </source>
</evidence>
<feature type="transmembrane region" description="Helical" evidence="1">
    <location>
        <begin position="98"/>
        <end position="118"/>
    </location>
</feature>
<evidence type="ECO:0008006" key="4">
    <source>
        <dbReference type="Google" id="ProtNLM"/>
    </source>
</evidence>
<dbReference type="PANTHER" id="PTHR34821:SF2">
    <property type="entry name" value="INNER MEMBRANE PROTEIN YDCZ"/>
    <property type="match status" value="1"/>
</dbReference>
<evidence type="ECO:0000313" key="2">
    <source>
        <dbReference type="EMBL" id="KRN17811.1"/>
    </source>
</evidence>
<dbReference type="EMBL" id="AYZM01000171">
    <property type="protein sequence ID" value="KRN17811.1"/>
    <property type="molecule type" value="Genomic_DNA"/>
</dbReference>
<dbReference type="AlphaFoldDB" id="A0A0R2EQB6"/>
<dbReference type="PATRIC" id="fig|1423804.4.peg.2745"/>
<feature type="transmembrane region" description="Helical" evidence="1">
    <location>
        <begin position="172"/>
        <end position="192"/>
    </location>
</feature>
<name>A0A0R2EQB6_9LACO</name>
<keyword evidence="3" id="KW-1185">Reference proteome</keyword>
<feature type="transmembrane region" description="Helical" evidence="1">
    <location>
        <begin position="241"/>
        <end position="260"/>
    </location>
</feature>
<dbReference type="Proteomes" id="UP000051442">
    <property type="component" value="Unassembled WGS sequence"/>
</dbReference>
<feature type="transmembrane region" description="Helical" evidence="1">
    <location>
        <begin position="266"/>
        <end position="284"/>
    </location>
</feature>